<name>Q0G3A5_9HYPH</name>
<comment type="similarity">
    <text evidence="1">Belongs to the intradiol ring-cleavage dioxygenase family.</text>
</comment>
<sequence length="193" mass="21227">MAPRDLNRRLFTAGLVTAIAMPAVVRRAHADNLYLAQTPSCGGDTLTPVQTQGPFFSSGSPRKSDMTRDTAGGQPILLYGQVLGQDCRPVAGVKLDFWQADANGNYDNSGFRLRGHQFSDANGRWRLATILPGLYPGRTRHIHVRVQPRGGRILTTQLYFPRVPQNRRDGIFSSELLVAFDPSAGRGSFNFIV</sequence>
<gene>
    <name evidence="5" type="ORF">FP2506_15874</name>
</gene>
<evidence type="ECO:0000256" key="1">
    <source>
        <dbReference type="ARBA" id="ARBA00007825"/>
    </source>
</evidence>
<evidence type="ECO:0000256" key="3">
    <source>
        <dbReference type="ARBA" id="ARBA00023002"/>
    </source>
</evidence>
<evidence type="ECO:0000256" key="2">
    <source>
        <dbReference type="ARBA" id="ARBA00022964"/>
    </source>
</evidence>
<dbReference type="InterPro" id="IPR000627">
    <property type="entry name" value="Intradiol_dOase_C"/>
</dbReference>
<dbReference type="GO" id="GO:0008199">
    <property type="term" value="F:ferric iron binding"/>
    <property type="evidence" value="ECO:0007669"/>
    <property type="project" value="InterPro"/>
</dbReference>
<dbReference type="SUPFAM" id="SSF49482">
    <property type="entry name" value="Aromatic compound dioxygenase"/>
    <property type="match status" value="1"/>
</dbReference>
<organism evidence="5 6">
    <name type="scientific">Fulvimarina pelagi HTCC2506</name>
    <dbReference type="NCBI Taxonomy" id="314231"/>
    <lineage>
        <taxon>Bacteria</taxon>
        <taxon>Pseudomonadati</taxon>
        <taxon>Pseudomonadota</taxon>
        <taxon>Alphaproteobacteria</taxon>
        <taxon>Hyphomicrobiales</taxon>
        <taxon>Aurantimonadaceae</taxon>
        <taxon>Fulvimarina</taxon>
    </lineage>
</organism>
<dbReference type="eggNOG" id="COG3485">
    <property type="taxonomic scope" value="Bacteria"/>
</dbReference>
<keyword evidence="6" id="KW-1185">Reference proteome</keyword>
<evidence type="ECO:0000313" key="6">
    <source>
        <dbReference type="Proteomes" id="UP000004310"/>
    </source>
</evidence>
<dbReference type="CDD" id="cd00421">
    <property type="entry name" value="intradiol_dioxygenase"/>
    <property type="match status" value="1"/>
</dbReference>
<dbReference type="EMBL" id="AATP01000002">
    <property type="protein sequence ID" value="EAU41926.1"/>
    <property type="molecule type" value="Genomic_DNA"/>
</dbReference>
<dbReference type="HOGENOM" id="CLU_027719_5_1_5"/>
<evidence type="ECO:0000313" key="5">
    <source>
        <dbReference type="EMBL" id="EAU41926.1"/>
    </source>
</evidence>
<keyword evidence="3" id="KW-0560">Oxidoreductase</keyword>
<dbReference type="STRING" id="217511.GCA_001463845_02721"/>
<protein>
    <submittedName>
        <fullName evidence="5">Putative dioxygenase</fullName>
    </submittedName>
</protein>
<proteinExistence type="inferred from homology"/>
<dbReference type="GO" id="GO:0016702">
    <property type="term" value="F:oxidoreductase activity, acting on single donors with incorporation of molecular oxygen, incorporation of two atoms of oxygen"/>
    <property type="evidence" value="ECO:0007669"/>
    <property type="project" value="InterPro"/>
</dbReference>
<dbReference type="PANTHER" id="PTHR33711:SF11">
    <property type="entry name" value="DIOXYGENASE"/>
    <property type="match status" value="1"/>
</dbReference>
<dbReference type="Pfam" id="PF00775">
    <property type="entry name" value="Dioxygenase_C"/>
    <property type="match status" value="1"/>
</dbReference>
<dbReference type="InterPro" id="IPR050770">
    <property type="entry name" value="Intradiol_RC_Dioxygenase"/>
</dbReference>
<dbReference type="PANTHER" id="PTHR33711">
    <property type="entry name" value="DIOXYGENASE, PUTATIVE (AFU_ORTHOLOGUE AFUA_2G02910)-RELATED"/>
    <property type="match status" value="1"/>
</dbReference>
<accession>Q0G3A5</accession>
<dbReference type="Gene3D" id="2.60.130.10">
    <property type="entry name" value="Aromatic compound dioxygenase"/>
    <property type="match status" value="1"/>
</dbReference>
<keyword evidence="2 5" id="KW-0223">Dioxygenase</keyword>
<reference evidence="5 6" key="1">
    <citation type="journal article" date="2010" name="J. Bacteriol.">
        <title>Genome sequence of Fulvimarina pelagi HTCC2506T, a Mn(II)-oxidizing alphaproteobacterium possessing an aerobic anoxygenic photosynthetic gene cluster and Xanthorhodopsin.</title>
        <authorList>
            <person name="Kang I."/>
            <person name="Oh H.M."/>
            <person name="Lim S.I."/>
            <person name="Ferriera S."/>
            <person name="Giovannoni S.J."/>
            <person name="Cho J.C."/>
        </authorList>
    </citation>
    <scope>NUCLEOTIDE SEQUENCE [LARGE SCALE GENOMIC DNA]</scope>
    <source>
        <strain evidence="5 6">HTCC2506</strain>
    </source>
</reference>
<feature type="domain" description="Intradiol ring-cleavage dioxygenases" evidence="4">
    <location>
        <begin position="52"/>
        <end position="165"/>
    </location>
</feature>
<dbReference type="RefSeq" id="WP_007068299.1">
    <property type="nucleotide sequence ID" value="NZ_DS022272.1"/>
</dbReference>
<evidence type="ECO:0000259" key="4">
    <source>
        <dbReference type="Pfam" id="PF00775"/>
    </source>
</evidence>
<dbReference type="Proteomes" id="UP000004310">
    <property type="component" value="Unassembled WGS sequence"/>
</dbReference>
<dbReference type="AlphaFoldDB" id="Q0G3A5"/>
<comment type="caution">
    <text evidence="5">The sequence shown here is derived from an EMBL/GenBank/DDBJ whole genome shotgun (WGS) entry which is preliminary data.</text>
</comment>
<dbReference type="InterPro" id="IPR015889">
    <property type="entry name" value="Intradiol_dOase_core"/>
</dbReference>